<evidence type="ECO:0000256" key="6">
    <source>
        <dbReference type="ARBA" id="ARBA00022679"/>
    </source>
</evidence>
<name>A0A3R8U0D3_9BURK</name>
<dbReference type="OrthoDB" id="9801456at2"/>
<evidence type="ECO:0000256" key="7">
    <source>
        <dbReference type="ARBA" id="ARBA00023315"/>
    </source>
</evidence>
<protein>
    <recommendedName>
        <fullName evidence="4">Serine acetyltransferase</fullName>
        <ecNumber evidence="3">2.3.1.30</ecNumber>
    </recommendedName>
</protein>
<accession>A0A3R8U0D3</accession>
<comment type="similarity">
    <text evidence="2">Belongs to the transferase hexapeptide repeat family.</text>
</comment>
<dbReference type="EC" id="2.3.1.30" evidence="3"/>
<evidence type="ECO:0000259" key="9">
    <source>
        <dbReference type="Pfam" id="PF06426"/>
    </source>
</evidence>
<dbReference type="Pfam" id="PF06426">
    <property type="entry name" value="SATase_N"/>
    <property type="match status" value="1"/>
</dbReference>
<dbReference type="InterPro" id="IPR045304">
    <property type="entry name" value="LbH_SAT"/>
</dbReference>
<dbReference type="GO" id="GO:0006535">
    <property type="term" value="P:cysteine biosynthetic process from serine"/>
    <property type="evidence" value="ECO:0007669"/>
    <property type="project" value="InterPro"/>
</dbReference>
<dbReference type="Pfam" id="PF00132">
    <property type="entry name" value="Hexapep"/>
    <property type="match status" value="1"/>
</dbReference>
<dbReference type="CDD" id="cd03354">
    <property type="entry name" value="LbH_SAT"/>
    <property type="match status" value="1"/>
</dbReference>
<dbReference type="InterPro" id="IPR001451">
    <property type="entry name" value="Hexapep"/>
</dbReference>
<dbReference type="InterPro" id="IPR010493">
    <property type="entry name" value="Ser_AcTrfase_N"/>
</dbReference>
<dbReference type="GO" id="GO:0009001">
    <property type="term" value="F:serine O-acetyltransferase activity"/>
    <property type="evidence" value="ECO:0007669"/>
    <property type="project" value="UniProtKB-EC"/>
</dbReference>
<evidence type="ECO:0000256" key="5">
    <source>
        <dbReference type="ARBA" id="ARBA00022605"/>
    </source>
</evidence>
<reference evidence="10 11" key="1">
    <citation type="submission" date="2018-12" db="EMBL/GenBank/DDBJ databases">
        <title>The whole draft genome of Aquabacterium sp. SJQ9.</title>
        <authorList>
            <person name="Sun L."/>
            <person name="Gao X."/>
            <person name="Chen W."/>
            <person name="Huang K."/>
        </authorList>
    </citation>
    <scope>NUCLEOTIDE SEQUENCE [LARGE SCALE GENOMIC DNA]</scope>
    <source>
        <strain evidence="10 11">SJQ9</strain>
    </source>
</reference>
<evidence type="ECO:0000256" key="2">
    <source>
        <dbReference type="ARBA" id="ARBA00007274"/>
    </source>
</evidence>
<dbReference type="GO" id="GO:0005737">
    <property type="term" value="C:cytoplasm"/>
    <property type="evidence" value="ECO:0007669"/>
    <property type="project" value="InterPro"/>
</dbReference>
<organism evidence="10 11">
    <name type="scientific">Aquabacterium soli</name>
    <dbReference type="NCBI Taxonomy" id="2493092"/>
    <lineage>
        <taxon>Bacteria</taxon>
        <taxon>Pseudomonadati</taxon>
        <taxon>Pseudomonadota</taxon>
        <taxon>Betaproteobacteria</taxon>
        <taxon>Burkholderiales</taxon>
        <taxon>Aquabacterium</taxon>
    </lineage>
</organism>
<proteinExistence type="inferred from homology"/>
<evidence type="ECO:0000313" key="11">
    <source>
        <dbReference type="Proteomes" id="UP000269265"/>
    </source>
</evidence>
<dbReference type="Gene3D" id="1.10.3130.10">
    <property type="entry name" value="serine acetyltransferase, domain 1"/>
    <property type="match status" value="1"/>
</dbReference>
<dbReference type="AlphaFoldDB" id="A0A3R8U0D3"/>
<keyword evidence="7" id="KW-0012">Acyltransferase</keyword>
<dbReference type="FunFam" id="2.160.10.10:FF:000015">
    <property type="entry name" value="Serine acetyltransferase, plasmid"/>
    <property type="match status" value="1"/>
</dbReference>
<sequence>MPHPFPTPDGPLPDWNLGAVVGALRKSREVTHNVRHKGRIRELPSREALSQIVQGLSAALFPTHYGRPDLTDESIDYFVGYTLHDTLTVLAEQVRRGLLFVGDDLDESDPGLAQTLAAKAGETTREFASQLPEIRALLVSDLQAAYQGDPAATSVSEILLSYPGMTAIISYRIAHALYKLGAPLLARLIADIAHGATGIDIHPGAQIGPAFFIDHGTGVVIGETTVIGQRVRLYQAVTLGAKRFPTDENGALLKGHPRHPVLEDDVVIYAGATVLGRITIGKGSTIGGNVWLTNSVPPGSNVTQAQNRGA</sequence>
<comment type="caution">
    <text evidence="10">The sequence shown here is derived from an EMBL/GenBank/DDBJ whole genome shotgun (WGS) entry which is preliminary data.</text>
</comment>
<dbReference type="NCBIfam" id="NF041874">
    <property type="entry name" value="EPS_EpsC"/>
    <property type="match status" value="1"/>
</dbReference>
<dbReference type="Proteomes" id="UP000269265">
    <property type="component" value="Unassembled WGS sequence"/>
</dbReference>
<dbReference type="InterPro" id="IPR011004">
    <property type="entry name" value="Trimer_LpxA-like_sf"/>
</dbReference>
<evidence type="ECO:0000313" key="10">
    <source>
        <dbReference type="EMBL" id="RRS00940.1"/>
    </source>
</evidence>
<keyword evidence="5" id="KW-0028">Amino-acid biosynthesis</keyword>
<comment type="pathway">
    <text evidence="1">Amino-acid biosynthesis; L-cysteine biosynthesis; L-cysteine from L-serine: step 1/2.</text>
</comment>
<dbReference type="PANTHER" id="PTHR42811">
    <property type="entry name" value="SERINE ACETYLTRANSFERASE"/>
    <property type="match status" value="1"/>
</dbReference>
<keyword evidence="6 10" id="KW-0808">Transferase</keyword>
<evidence type="ECO:0000256" key="3">
    <source>
        <dbReference type="ARBA" id="ARBA00013266"/>
    </source>
</evidence>
<dbReference type="RefSeq" id="WP_125245496.1">
    <property type="nucleotide sequence ID" value="NZ_RSED01000032.1"/>
</dbReference>
<dbReference type="InterPro" id="IPR053376">
    <property type="entry name" value="Serine_acetyltransferase"/>
</dbReference>
<evidence type="ECO:0000256" key="4">
    <source>
        <dbReference type="ARBA" id="ARBA00018522"/>
    </source>
</evidence>
<dbReference type="SUPFAM" id="SSF51161">
    <property type="entry name" value="Trimeric LpxA-like enzymes"/>
    <property type="match status" value="1"/>
</dbReference>
<evidence type="ECO:0000256" key="8">
    <source>
        <dbReference type="ARBA" id="ARBA00049486"/>
    </source>
</evidence>
<dbReference type="EMBL" id="RSED01000032">
    <property type="protein sequence ID" value="RRS00940.1"/>
    <property type="molecule type" value="Genomic_DNA"/>
</dbReference>
<evidence type="ECO:0000256" key="1">
    <source>
        <dbReference type="ARBA" id="ARBA00004876"/>
    </source>
</evidence>
<dbReference type="UniPathway" id="UPA00136">
    <property type="reaction ID" value="UER00199"/>
</dbReference>
<feature type="domain" description="Serine acetyltransferase N-terminal" evidence="9">
    <location>
        <begin position="121"/>
        <end position="168"/>
    </location>
</feature>
<dbReference type="InterPro" id="IPR042122">
    <property type="entry name" value="Ser_AcTrfase_N_sf"/>
</dbReference>
<comment type="catalytic activity">
    <reaction evidence="8">
        <text>L-serine + acetyl-CoA = O-acetyl-L-serine + CoA</text>
        <dbReference type="Rhea" id="RHEA:24560"/>
        <dbReference type="ChEBI" id="CHEBI:33384"/>
        <dbReference type="ChEBI" id="CHEBI:57287"/>
        <dbReference type="ChEBI" id="CHEBI:57288"/>
        <dbReference type="ChEBI" id="CHEBI:58340"/>
        <dbReference type="EC" id="2.3.1.30"/>
    </reaction>
</comment>
<gene>
    <name evidence="10" type="ORF">EIP75_22760</name>
</gene>
<keyword evidence="11" id="KW-1185">Reference proteome</keyword>
<dbReference type="Gene3D" id="2.160.10.10">
    <property type="entry name" value="Hexapeptide repeat proteins"/>
    <property type="match status" value="1"/>
</dbReference>